<dbReference type="CDD" id="cd00038">
    <property type="entry name" value="CAP_ED"/>
    <property type="match status" value="1"/>
</dbReference>
<evidence type="ECO:0000256" key="1">
    <source>
        <dbReference type="ARBA" id="ARBA00023159"/>
    </source>
</evidence>
<comment type="caution">
    <text evidence="3">The sequence shown here is derived from an EMBL/GenBank/DDBJ whole genome shotgun (WGS) entry which is preliminary data.</text>
</comment>
<feature type="domain" description="Cyclic nucleotide-binding" evidence="2">
    <location>
        <begin position="13"/>
        <end position="133"/>
    </location>
</feature>
<dbReference type="GO" id="GO:0016746">
    <property type="term" value="F:acyltransferase activity"/>
    <property type="evidence" value="ECO:0007669"/>
    <property type="project" value="UniProtKB-KW"/>
</dbReference>
<name>A0ABM9C082_9BACL</name>
<dbReference type="InterPro" id="IPR014710">
    <property type="entry name" value="RmlC-like_jellyroll"/>
</dbReference>
<dbReference type="PROSITE" id="PS50042">
    <property type="entry name" value="CNMP_BINDING_3"/>
    <property type="match status" value="1"/>
</dbReference>
<organism evidence="3 4">
    <name type="scientific">Paenibacillus plantiphilus</name>
    <dbReference type="NCBI Taxonomy" id="2905650"/>
    <lineage>
        <taxon>Bacteria</taxon>
        <taxon>Bacillati</taxon>
        <taxon>Bacillota</taxon>
        <taxon>Bacilli</taxon>
        <taxon>Bacillales</taxon>
        <taxon>Paenibacillaceae</taxon>
        <taxon>Paenibacillus</taxon>
    </lineage>
</organism>
<keyword evidence="4" id="KW-1185">Reference proteome</keyword>
<dbReference type="EC" id="2.3.1.-" evidence="3"/>
<keyword evidence="3" id="KW-0012">Acyltransferase</keyword>
<reference evidence="3" key="1">
    <citation type="submission" date="2022-01" db="EMBL/GenBank/DDBJ databases">
        <authorList>
            <person name="Criscuolo A."/>
        </authorList>
    </citation>
    <scope>NUCLEOTIDE SEQUENCE</scope>
    <source>
        <strain evidence="3">CIP111893</strain>
    </source>
</reference>
<keyword evidence="3" id="KW-0808">Transferase</keyword>
<keyword evidence="1" id="KW-0010">Activator</keyword>
<dbReference type="RefSeq" id="WP_236339633.1">
    <property type="nucleotide sequence ID" value="NZ_CAKMMF010000005.1"/>
</dbReference>
<protein>
    <submittedName>
        <fullName evidence="3">Acetyltransferase Pat</fullName>
        <ecNumber evidence="3">2.3.1.-</ecNumber>
    </submittedName>
</protein>
<dbReference type="Pfam" id="PF00027">
    <property type="entry name" value="cNMP_binding"/>
    <property type="match status" value="1"/>
</dbReference>
<dbReference type="SMART" id="SM00100">
    <property type="entry name" value="cNMP"/>
    <property type="match status" value="1"/>
</dbReference>
<sequence>MSINMARLQQLSFFDSMNEEALTAIADLFVTEQFDRDQYVLRQGEDGSKFYIIESGSVEISRLQEDGNRVLLAVLKEGDHFGEIALMRKTARNADVTSVTPCTFITITREKFHALLEHQPYIKSKLEKLLSERA</sequence>
<dbReference type="InterPro" id="IPR018490">
    <property type="entry name" value="cNMP-bd_dom_sf"/>
</dbReference>
<evidence type="ECO:0000259" key="2">
    <source>
        <dbReference type="PROSITE" id="PS50042"/>
    </source>
</evidence>
<dbReference type="PRINTS" id="PR00103">
    <property type="entry name" value="CAMPKINASE"/>
</dbReference>
<dbReference type="EMBL" id="CAKMMF010000005">
    <property type="protein sequence ID" value="CAH1199259.1"/>
    <property type="molecule type" value="Genomic_DNA"/>
</dbReference>
<dbReference type="PANTHER" id="PTHR23011">
    <property type="entry name" value="CYCLIC NUCLEOTIDE-BINDING DOMAIN CONTAINING PROTEIN"/>
    <property type="match status" value="1"/>
</dbReference>
<dbReference type="Gene3D" id="2.60.120.10">
    <property type="entry name" value="Jelly Rolls"/>
    <property type="match status" value="1"/>
</dbReference>
<evidence type="ECO:0000313" key="3">
    <source>
        <dbReference type="EMBL" id="CAH1199259.1"/>
    </source>
</evidence>
<accession>A0ABM9C082</accession>
<dbReference type="InterPro" id="IPR000595">
    <property type="entry name" value="cNMP-bd_dom"/>
</dbReference>
<dbReference type="PANTHER" id="PTHR23011:SF28">
    <property type="entry name" value="CYCLIC NUCLEOTIDE-BINDING DOMAIN CONTAINING PROTEIN"/>
    <property type="match status" value="1"/>
</dbReference>
<evidence type="ECO:0000313" key="4">
    <source>
        <dbReference type="Proteomes" id="UP000838686"/>
    </source>
</evidence>
<proteinExistence type="predicted"/>
<dbReference type="Proteomes" id="UP000838686">
    <property type="component" value="Unassembled WGS sequence"/>
</dbReference>
<dbReference type="SUPFAM" id="SSF51206">
    <property type="entry name" value="cAMP-binding domain-like"/>
    <property type="match status" value="1"/>
</dbReference>
<gene>
    <name evidence="3" type="ORF">PAECIP111893_01281</name>
</gene>